<evidence type="ECO:0000313" key="13">
    <source>
        <dbReference type="EMBL" id="SUJ08079.1"/>
    </source>
</evidence>
<evidence type="ECO:0000256" key="7">
    <source>
        <dbReference type="ARBA" id="ARBA00023027"/>
    </source>
</evidence>
<dbReference type="FunFam" id="3.40.109.10:FF:000013">
    <property type="entry name" value="5,6-dimethylbenzimidazole synthase"/>
    <property type="match status" value="1"/>
</dbReference>
<protein>
    <recommendedName>
        <fullName evidence="11">5,6-dimethylbenzimidazole synthase</fullName>
        <ecNumber evidence="10">1.13.11.79</ecNumber>
    </recommendedName>
</protein>
<feature type="domain" description="Nitroreductase" evidence="12">
    <location>
        <begin position="26"/>
        <end position="192"/>
    </location>
</feature>
<evidence type="ECO:0000256" key="1">
    <source>
        <dbReference type="ARBA" id="ARBA00011823"/>
    </source>
</evidence>
<dbReference type="GO" id="GO:0102919">
    <property type="term" value="F:5,6-dimethylbenzimidazole synthase activity"/>
    <property type="evidence" value="ECO:0007669"/>
    <property type="project" value="UniProtKB-EC"/>
</dbReference>
<evidence type="ECO:0000256" key="8">
    <source>
        <dbReference type="ARBA" id="ARBA00051314"/>
    </source>
</evidence>
<dbReference type="InterPro" id="IPR012825">
    <property type="entry name" value="BluB"/>
</dbReference>
<dbReference type="SUPFAM" id="SSF55469">
    <property type="entry name" value="FMN-dependent nitroreductase-like"/>
    <property type="match status" value="1"/>
</dbReference>
<keyword evidence="5" id="KW-0521">NADP</keyword>
<dbReference type="EMBL" id="UGYO01000002">
    <property type="protein sequence ID" value="SUJ08079.1"/>
    <property type="molecule type" value="Genomic_DNA"/>
</dbReference>
<dbReference type="InterPro" id="IPR029479">
    <property type="entry name" value="Nitroreductase"/>
</dbReference>
<keyword evidence="7" id="KW-0520">NAD</keyword>
<name>A0A380BW10_9GAMM</name>
<dbReference type="GO" id="GO:0009236">
    <property type="term" value="P:cobalamin biosynthetic process"/>
    <property type="evidence" value="ECO:0007669"/>
    <property type="project" value="UniProtKB-ARBA"/>
</dbReference>
<keyword evidence="2" id="KW-0285">Flavoprotein</keyword>
<dbReference type="InterPro" id="IPR050627">
    <property type="entry name" value="Nitroreductase/BluB"/>
</dbReference>
<evidence type="ECO:0000256" key="2">
    <source>
        <dbReference type="ARBA" id="ARBA00022630"/>
    </source>
</evidence>
<dbReference type="EC" id="1.13.11.79" evidence="10"/>
<evidence type="ECO:0000256" key="3">
    <source>
        <dbReference type="ARBA" id="ARBA00022643"/>
    </source>
</evidence>
<keyword evidence="6 13" id="KW-0560">Oxidoreductase</keyword>
<comment type="similarity">
    <text evidence="9">Belongs to the BluB family.</text>
</comment>
<keyword evidence="4" id="KW-0547">Nucleotide-binding</keyword>
<evidence type="ECO:0000256" key="5">
    <source>
        <dbReference type="ARBA" id="ARBA00022857"/>
    </source>
</evidence>
<dbReference type="GO" id="GO:0000166">
    <property type="term" value="F:nucleotide binding"/>
    <property type="evidence" value="ECO:0007669"/>
    <property type="project" value="UniProtKB-KW"/>
</dbReference>
<dbReference type="Pfam" id="PF00881">
    <property type="entry name" value="Nitroreductase"/>
    <property type="match status" value="1"/>
</dbReference>
<dbReference type="Gene3D" id="3.40.109.10">
    <property type="entry name" value="NADH Oxidase"/>
    <property type="match status" value="1"/>
</dbReference>
<dbReference type="Proteomes" id="UP000254069">
    <property type="component" value="Unassembled WGS sequence"/>
</dbReference>
<dbReference type="InterPro" id="IPR000415">
    <property type="entry name" value="Nitroreductase-like"/>
</dbReference>
<evidence type="ECO:0000256" key="10">
    <source>
        <dbReference type="ARBA" id="ARBA00066311"/>
    </source>
</evidence>
<dbReference type="PANTHER" id="PTHR23026">
    <property type="entry name" value="NADPH NITROREDUCTASE"/>
    <property type="match status" value="1"/>
</dbReference>
<reference evidence="13 14" key="1">
    <citation type="submission" date="2018-06" db="EMBL/GenBank/DDBJ databases">
        <authorList>
            <consortium name="Pathogen Informatics"/>
            <person name="Doyle S."/>
        </authorList>
    </citation>
    <scope>NUCLEOTIDE SEQUENCE [LARGE SCALE GENOMIC DNA]</scope>
    <source>
        <strain evidence="13 14">NCTC10738</strain>
    </source>
</reference>
<evidence type="ECO:0000313" key="14">
    <source>
        <dbReference type="Proteomes" id="UP000254069"/>
    </source>
</evidence>
<dbReference type="RefSeq" id="WP_107110356.1">
    <property type="nucleotide sequence ID" value="NZ_AP024612.1"/>
</dbReference>
<comment type="catalytic activity">
    <reaction evidence="8">
        <text>FMNH2 + O2 = dialurate + 5,6-dimethylbenzimidazole + D-erythrose 4-phosphate + H(+)</text>
        <dbReference type="Rhea" id="RHEA:27345"/>
        <dbReference type="ChEBI" id="CHEBI:15378"/>
        <dbReference type="ChEBI" id="CHEBI:15379"/>
        <dbReference type="ChEBI" id="CHEBI:15890"/>
        <dbReference type="ChEBI" id="CHEBI:16897"/>
        <dbReference type="ChEBI" id="CHEBI:57618"/>
        <dbReference type="ChEBI" id="CHEBI:140629"/>
        <dbReference type="EC" id="1.13.11.79"/>
    </reaction>
</comment>
<evidence type="ECO:0000256" key="11">
    <source>
        <dbReference type="ARBA" id="ARBA00068702"/>
    </source>
</evidence>
<evidence type="ECO:0000256" key="4">
    <source>
        <dbReference type="ARBA" id="ARBA00022741"/>
    </source>
</evidence>
<comment type="subunit">
    <text evidence="1">Homooctamer.</text>
</comment>
<dbReference type="AlphaFoldDB" id="A0A380BW10"/>
<proteinExistence type="inferred from homology"/>
<keyword evidence="3" id="KW-0288">FMN</keyword>
<dbReference type="NCBIfam" id="TIGR02476">
    <property type="entry name" value="BluB"/>
    <property type="match status" value="1"/>
</dbReference>
<organism evidence="13 14">
    <name type="scientific">Shewanella algae</name>
    <dbReference type="NCBI Taxonomy" id="38313"/>
    <lineage>
        <taxon>Bacteria</taxon>
        <taxon>Pseudomonadati</taxon>
        <taxon>Pseudomonadota</taxon>
        <taxon>Gammaproteobacteria</taxon>
        <taxon>Alteromonadales</taxon>
        <taxon>Shewanellaceae</taxon>
        <taxon>Shewanella</taxon>
    </lineage>
</organism>
<evidence type="ECO:0000259" key="12">
    <source>
        <dbReference type="Pfam" id="PF00881"/>
    </source>
</evidence>
<dbReference type="PANTHER" id="PTHR23026:SF90">
    <property type="entry name" value="IODOTYROSINE DEIODINASE 1"/>
    <property type="match status" value="1"/>
</dbReference>
<evidence type="ECO:0000256" key="9">
    <source>
        <dbReference type="ARBA" id="ARBA00061097"/>
    </source>
</evidence>
<sequence>MSDFAVSSEAEAFSLQEREALYKAIFARRDVRSQFLSKPVPEESLQRILDAAHHAPSVGFMQPWDFILVRSEAKRRAIKQGFDAANARSTEQFSGERRLHYQRLKLEGILEAPLGICVTCDPSRTGPVVLGRTIKPEMDNYSAVCAVQNLWLAARAEGLGVGWVSILDDKVLRETLGIPEEIRIIAYLCLGRVSAFNDTPELERKGWLPRRPLELAVHEDGWQAAQQRQTDELLAEFLRQRERQSGK</sequence>
<evidence type="ECO:0000256" key="6">
    <source>
        <dbReference type="ARBA" id="ARBA00023002"/>
    </source>
</evidence>
<gene>
    <name evidence="13" type="primary">ydjA_2</name>
    <name evidence="13" type="ORF">NCTC10738_04038</name>
</gene>
<accession>A0A380BW10</accession>
<keyword evidence="14" id="KW-1185">Reference proteome</keyword>
<dbReference type="CDD" id="cd02145">
    <property type="entry name" value="BluB"/>
    <property type="match status" value="1"/>
</dbReference>